<dbReference type="EMBL" id="BSDI01000023">
    <property type="protein sequence ID" value="GLH99363.1"/>
    <property type="molecule type" value="Genomic_DNA"/>
</dbReference>
<proteinExistence type="inferred from homology"/>
<protein>
    <submittedName>
        <fullName evidence="9">Spermidine/putrescine ABC transporter permease</fullName>
    </submittedName>
</protein>
<feature type="transmembrane region" description="Helical" evidence="7">
    <location>
        <begin position="140"/>
        <end position="163"/>
    </location>
</feature>
<organism evidence="9 10">
    <name type="scientific">Phytohabitans aurantiacus</name>
    <dbReference type="NCBI Taxonomy" id="3016789"/>
    <lineage>
        <taxon>Bacteria</taxon>
        <taxon>Bacillati</taxon>
        <taxon>Actinomycetota</taxon>
        <taxon>Actinomycetes</taxon>
        <taxon>Micromonosporales</taxon>
        <taxon>Micromonosporaceae</taxon>
    </lineage>
</organism>
<comment type="similarity">
    <text evidence="7">Belongs to the binding-protein-dependent transport system permease family.</text>
</comment>
<dbReference type="InterPro" id="IPR035906">
    <property type="entry name" value="MetI-like_sf"/>
</dbReference>
<dbReference type="RefSeq" id="WP_281898966.1">
    <property type="nucleotide sequence ID" value="NZ_BSDI01000023.1"/>
</dbReference>
<feature type="transmembrane region" description="Helical" evidence="7">
    <location>
        <begin position="184"/>
        <end position="206"/>
    </location>
</feature>
<keyword evidence="4 7" id="KW-0812">Transmembrane</keyword>
<keyword evidence="6 7" id="KW-0472">Membrane</keyword>
<dbReference type="CDD" id="cd06261">
    <property type="entry name" value="TM_PBP2"/>
    <property type="match status" value="1"/>
</dbReference>
<evidence type="ECO:0000313" key="9">
    <source>
        <dbReference type="EMBL" id="GLH99363.1"/>
    </source>
</evidence>
<sequence>MNGHRWSRHRVTLTGAVTWSGLWVFVGGLLLAVASVVLASLAQRFSTGWLPESYTTGWYTAAWSDFGLGRLLLVTVEVAVAVVVISLVVALPTAYVLSRLTFPGKRLLLLLFLVPQVIPIMTYAVPLATLVYMLRLNDSLAGIVLVNLVPSIPFAVLVLIPFVDQVDPRVEHAARVFGANSPRLFVHVLAPLLVPGLLAAGVLILVRVVGQFELTFLVSGPNSETLVVALYGSAVQAGHLASQQINAMSVVYMLTTLILLLVALRFVDPTSVTARHRSR</sequence>
<keyword evidence="2 7" id="KW-0813">Transport</keyword>
<dbReference type="PANTHER" id="PTHR32243:SF18">
    <property type="entry name" value="INNER MEMBRANE ABC TRANSPORTER PERMEASE PROTEIN YCJP"/>
    <property type="match status" value="1"/>
</dbReference>
<feature type="transmembrane region" description="Helical" evidence="7">
    <location>
        <begin position="109"/>
        <end position="134"/>
    </location>
</feature>
<comment type="caution">
    <text evidence="9">The sequence shown here is derived from an EMBL/GenBank/DDBJ whole genome shotgun (WGS) entry which is preliminary data.</text>
</comment>
<dbReference type="SUPFAM" id="SSF161098">
    <property type="entry name" value="MetI-like"/>
    <property type="match status" value="1"/>
</dbReference>
<evidence type="ECO:0000256" key="7">
    <source>
        <dbReference type="RuleBase" id="RU363032"/>
    </source>
</evidence>
<evidence type="ECO:0000259" key="8">
    <source>
        <dbReference type="PROSITE" id="PS50928"/>
    </source>
</evidence>
<dbReference type="InterPro" id="IPR000515">
    <property type="entry name" value="MetI-like"/>
</dbReference>
<comment type="subcellular location">
    <subcellularLocation>
        <location evidence="1 7">Cell membrane</location>
        <topology evidence="1 7">Multi-pass membrane protein</topology>
    </subcellularLocation>
</comment>
<evidence type="ECO:0000256" key="3">
    <source>
        <dbReference type="ARBA" id="ARBA00022475"/>
    </source>
</evidence>
<evidence type="ECO:0000256" key="1">
    <source>
        <dbReference type="ARBA" id="ARBA00004651"/>
    </source>
</evidence>
<dbReference type="Gene3D" id="1.10.3720.10">
    <property type="entry name" value="MetI-like"/>
    <property type="match status" value="1"/>
</dbReference>
<keyword evidence="3" id="KW-1003">Cell membrane</keyword>
<keyword evidence="10" id="KW-1185">Reference proteome</keyword>
<evidence type="ECO:0000313" key="10">
    <source>
        <dbReference type="Proteomes" id="UP001144280"/>
    </source>
</evidence>
<evidence type="ECO:0000256" key="2">
    <source>
        <dbReference type="ARBA" id="ARBA00022448"/>
    </source>
</evidence>
<dbReference type="InterPro" id="IPR050901">
    <property type="entry name" value="BP-dep_ABC_trans_perm"/>
</dbReference>
<dbReference type="PANTHER" id="PTHR32243">
    <property type="entry name" value="MALTOSE TRANSPORT SYSTEM PERMEASE-RELATED"/>
    <property type="match status" value="1"/>
</dbReference>
<reference evidence="9" key="1">
    <citation type="submission" date="2022-12" db="EMBL/GenBank/DDBJ databases">
        <title>New Phytohabitans aurantiacus sp. RD004123 nov., an actinomycete isolated from soil.</title>
        <authorList>
            <person name="Triningsih D.W."/>
            <person name="Harunari E."/>
            <person name="Igarashi Y."/>
        </authorList>
    </citation>
    <scope>NUCLEOTIDE SEQUENCE</scope>
    <source>
        <strain evidence="9">RD004123</strain>
    </source>
</reference>
<name>A0ABQ5QXV3_9ACTN</name>
<feature type="transmembrane region" description="Helical" evidence="7">
    <location>
        <begin position="71"/>
        <end position="97"/>
    </location>
</feature>
<evidence type="ECO:0000256" key="4">
    <source>
        <dbReference type="ARBA" id="ARBA00022692"/>
    </source>
</evidence>
<evidence type="ECO:0000256" key="6">
    <source>
        <dbReference type="ARBA" id="ARBA00023136"/>
    </source>
</evidence>
<dbReference type="PROSITE" id="PS50928">
    <property type="entry name" value="ABC_TM1"/>
    <property type="match status" value="1"/>
</dbReference>
<feature type="domain" description="ABC transmembrane type-1" evidence="8">
    <location>
        <begin position="72"/>
        <end position="263"/>
    </location>
</feature>
<accession>A0ABQ5QXV3</accession>
<gene>
    <name evidence="9" type="ORF">Pa4123_46390</name>
</gene>
<feature type="transmembrane region" description="Helical" evidence="7">
    <location>
        <begin position="250"/>
        <end position="267"/>
    </location>
</feature>
<dbReference type="Pfam" id="PF00528">
    <property type="entry name" value="BPD_transp_1"/>
    <property type="match status" value="1"/>
</dbReference>
<keyword evidence="5 7" id="KW-1133">Transmembrane helix</keyword>
<evidence type="ECO:0000256" key="5">
    <source>
        <dbReference type="ARBA" id="ARBA00022989"/>
    </source>
</evidence>
<dbReference type="Proteomes" id="UP001144280">
    <property type="component" value="Unassembled WGS sequence"/>
</dbReference>
<feature type="transmembrane region" description="Helical" evidence="7">
    <location>
        <begin position="21"/>
        <end position="42"/>
    </location>
</feature>